<feature type="domain" description="OmpR/PhoB-type" evidence="16">
    <location>
        <begin position="135"/>
        <end position="233"/>
    </location>
</feature>
<dbReference type="Gene3D" id="1.10.10.10">
    <property type="entry name" value="Winged helix-like DNA-binding domain superfamily/Winged helix DNA-binding domain"/>
    <property type="match status" value="1"/>
</dbReference>
<dbReference type="GO" id="GO:0006817">
    <property type="term" value="P:phosphate ion transport"/>
    <property type="evidence" value="ECO:0007669"/>
    <property type="project" value="UniProtKB-KW"/>
</dbReference>
<proteinExistence type="predicted"/>
<gene>
    <name evidence="17" type="primary">phoB</name>
    <name evidence="17" type="ordered locus">GNIT_2812</name>
</gene>
<dbReference type="InterPro" id="IPR011006">
    <property type="entry name" value="CheY-like_superfamily"/>
</dbReference>
<protein>
    <recommendedName>
        <fullName evidence="2">Phosphate regulon transcriptional regulatory protein PhoB</fullName>
    </recommendedName>
</protein>
<keyword evidence="9 14" id="KW-0238">DNA-binding</keyword>
<dbReference type="Pfam" id="PF00486">
    <property type="entry name" value="Trans_reg_C"/>
    <property type="match status" value="1"/>
</dbReference>
<dbReference type="PANTHER" id="PTHR48111:SF40">
    <property type="entry name" value="PHOSPHATE REGULON TRANSCRIPTIONAL REGULATORY PROTEIN PHOB"/>
    <property type="match status" value="1"/>
</dbReference>
<dbReference type="PROSITE" id="PS51755">
    <property type="entry name" value="OMPR_PHOB"/>
    <property type="match status" value="1"/>
</dbReference>
<dbReference type="eggNOG" id="COG0745">
    <property type="taxonomic scope" value="Bacteria"/>
</dbReference>
<evidence type="ECO:0000313" key="18">
    <source>
        <dbReference type="Proteomes" id="UP000009282"/>
    </source>
</evidence>
<dbReference type="SMART" id="SM00448">
    <property type="entry name" value="REC"/>
    <property type="match status" value="1"/>
</dbReference>
<dbReference type="SMART" id="SM00862">
    <property type="entry name" value="Trans_reg_C"/>
    <property type="match status" value="1"/>
</dbReference>
<evidence type="ECO:0000256" key="6">
    <source>
        <dbReference type="ARBA" id="ARBA00022592"/>
    </source>
</evidence>
<evidence type="ECO:0000256" key="12">
    <source>
        <dbReference type="ARBA" id="ARBA00024735"/>
    </source>
</evidence>
<feature type="domain" description="Response regulatory" evidence="15">
    <location>
        <begin position="10"/>
        <end position="126"/>
    </location>
</feature>
<evidence type="ECO:0000256" key="1">
    <source>
        <dbReference type="ARBA" id="ARBA00004496"/>
    </source>
</evidence>
<dbReference type="Pfam" id="PF00072">
    <property type="entry name" value="Response_reg"/>
    <property type="match status" value="1"/>
</dbReference>
<comment type="subcellular location">
    <subcellularLocation>
        <location evidence="1">Cytoplasm</location>
    </subcellularLocation>
</comment>
<evidence type="ECO:0000256" key="10">
    <source>
        <dbReference type="ARBA" id="ARBA00023159"/>
    </source>
</evidence>
<keyword evidence="18" id="KW-1185">Reference proteome</keyword>
<organism evidence="17 18">
    <name type="scientific">Glaciecola nitratireducens (strain JCM 12485 / KCTC 12276 / FR1064)</name>
    <dbReference type="NCBI Taxonomy" id="1085623"/>
    <lineage>
        <taxon>Bacteria</taxon>
        <taxon>Pseudomonadati</taxon>
        <taxon>Pseudomonadota</taxon>
        <taxon>Gammaproteobacteria</taxon>
        <taxon>Alteromonadales</taxon>
        <taxon>Alteromonadaceae</taxon>
        <taxon>Brumicola</taxon>
    </lineage>
</organism>
<dbReference type="InterPro" id="IPR039420">
    <property type="entry name" value="WalR-like"/>
</dbReference>
<dbReference type="InterPro" id="IPR036388">
    <property type="entry name" value="WH-like_DNA-bd_sf"/>
</dbReference>
<dbReference type="FunFam" id="1.10.10.10:FF:000011">
    <property type="entry name" value="Phosphate regulon transcriptional regulator PhoB"/>
    <property type="match status" value="1"/>
</dbReference>
<evidence type="ECO:0000256" key="8">
    <source>
        <dbReference type="ARBA" id="ARBA00023015"/>
    </source>
</evidence>
<dbReference type="GO" id="GO:0000976">
    <property type="term" value="F:transcription cis-regulatory region binding"/>
    <property type="evidence" value="ECO:0007669"/>
    <property type="project" value="TreeGrafter"/>
</dbReference>
<evidence type="ECO:0000256" key="11">
    <source>
        <dbReference type="ARBA" id="ARBA00023163"/>
    </source>
</evidence>
<dbReference type="InterPro" id="IPR001789">
    <property type="entry name" value="Sig_transdc_resp-reg_receiver"/>
</dbReference>
<dbReference type="KEGG" id="gni:GNIT_2812"/>
<dbReference type="NCBIfam" id="TIGR02154">
    <property type="entry name" value="PhoB"/>
    <property type="match status" value="1"/>
</dbReference>
<dbReference type="Proteomes" id="UP000009282">
    <property type="component" value="Chromosome"/>
</dbReference>
<keyword evidence="11" id="KW-0804">Transcription</keyword>
<reference evidence="17 18" key="1">
    <citation type="journal article" date="2011" name="J. Bacteriol.">
        <title>Complete genome sequence of seawater bacterium Glaciecola nitratireducens FR1064T.</title>
        <authorList>
            <person name="Bian F."/>
            <person name="Qin Q.L."/>
            <person name="Xie B.B."/>
            <person name="Shu Y.L."/>
            <person name="Zhang X.Y."/>
            <person name="Yu Y."/>
            <person name="Chen B."/>
            <person name="Chen X.L."/>
            <person name="Zhou B.C."/>
            <person name="Zhang Y.Z."/>
        </authorList>
    </citation>
    <scope>NUCLEOTIDE SEQUENCE [LARGE SCALE GENOMIC DNA]</scope>
    <source>
        <strain evidence="18">JCM 12485 / KCTC 12276 / FR1064</strain>
    </source>
</reference>
<dbReference type="InterPro" id="IPR011879">
    <property type="entry name" value="Sig_transdc_resp-reg_PhoB"/>
</dbReference>
<evidence type="ECO:0000256" key="14">
    <source>
        <dbReference type="PROSITE-ProRule" id="PRU01091"/>
    </source>
</evidence>
<name>G4QIJ5_GLANF</name>
<evidence type="ECO:0000256" key="5">
    <source>
        <dbReference type="ARBA" id="ARBA00022553"/>
    </source>
</evidence>
<dbReference type="HOGENOM" id="CLU_000445_30_4_6"/>
<dbReference type="FunFam" id="3.40.50.2300:FF:000001">
    <property type="entry name" value="DNA-binding response regulator PhoB"/>
    <property type="match status" value="1"/>
</dbReference>
<dbReference type="SUPFAM" id="SSF52172">
    <property type="entry name" value="CheY-like"/>
    <property type="match status" value="1"/>
</dbReference>
<dbReference type="CDD" id="cd00383">
    <property type="entry name" value="trans_reg_C"/>
    <property type="match status" value="1"/>
</dbReference>
<evidence type="ECO:0000256" key="4">
    <source>
        <dbReference type="ARBA" id="ARBA00022490"/>
    </source>
</evidence>
<dbReference type="SUPFAM" id="SSF46894">
    <property type="entry name" value="C-terminal effector domain of the bipartite response regulators"/>
    <property type="match status" value="1"/>
</dbReference>
<dbReference type="Gene3D" id="6.10.250.690">
    <property type="match status" value="1"/>
</dbReference>
<sequence>MSRVQQMSRTILLVEDEAPIREMLSFVLEQAGFTVVEAEDFDVALEKVKEPYPDLILLDWMLPGGSGVQLAKKLKQHEFTRDIPVIMLTARGEEDDKIRGLEAGADDYVTKPFSPKELVARIKAVMRRVTPTSKEEPIEFNGLILEPISHRVTANGDPLDMGPTEFKMLHFFMTHSERVYSRELLLDNVWGTNVYVEDRTVDVHIRRLRKALSQHGHDAMIQTVRGAGYRFSNKI</sequence>
<keyword evidence="8" id="KW-0805">Transcription regulation</keyword>
<dbReference type="GO" id="GO:0005829">
    <property type="term" value="C:cytosol"/>
    <property type="evidence" value="ECO:0007669"/>
    <property type="project" value="TreeGrafter"/>
</dbReference>
<dbReference type="GO" id="GO:0032993">
    <property type="term" value="C:protein-DNA complex"/>
    <property type="evidence" value="ECO:0007669"/>
    <property type="project" value="TreeGrafter"/>
</dbReference>
<dbReference type="GO" id="GO:0000156">
    <property type="term" value="F:phosphorelay response regulator activity"/>
    <property type="evidence" value="ECO:0007669"/>
    <property type="project" value="InterPro"/>
</dbReference>
<dbReference type="PROSITE" id="PS50110">
    <property type="entry name" value="RESPONSE_REGULATORY"/>
    <property type="match status" value="1"/>
</dbReference>
<dbReference type="Gene3D" id="3.40.50.2300">
    <property type="match status" value="1"/>
</dbReference>
<dbReference type="AlphaFoldDB" id="G4QIJ5"/>
<keyword evidence="5 13" id="KW-0597">Phosphoprotein</keyword>
<accession>G4QIJ5</accession>
<evidence type="ECO:0000256" key="13">
    <source>
        <dbReference type="PROSITE-ProRule" id="PRU00169"/>
    </source>
</evidence>
<evidence type="ECO:0000256" key="7">
    <source>
        <dbReference type="ARBA" id="ARBA00023012"/>
    </source>
</evidence>
<dbReference type="InterPro" id="IPR016032">
    <property type="entry name" value="Sig_transdc_resp-reg_C-effctor"/>
</dbReference>
<keyword evidence="6" id="KW-0592">Phosphate transport</keyword>
<dbReference type="STRING" id="1085623.GNIT_2812"/>
<keyword evidence="4" id="KW-0963">Cytoplasm</keyword>
<evidence type="ECO:0000313" key="17">
    <source>
        <dbReference type="EMBL" id="AEP30909.1"/>
    </source>
</evidence>
<evidence type="ECO:0000256" key="2">
    <source>
        <dbReference type="ARBA" id="ARBA00013332"/>
    </source>
</evidence>
<keyword evidence="3" id="KW-0813">Transport</keyword>
<dbReference type="GO" id="GO:0006355">
    <property type="term" value="P:regulation of DNA-templated transcription"/>
    <property type="evidence" value="ECO:0007669"/>
    <property type="project" value="InterPro"/>
</dbReference>
<comment type="function">
    <text evidence="12">This protein is a positive regulator for the phosphate regulon. Transcription of this operon is positively regulated by PhoB and PhoR when phosphate is limited.</text>
</comment>
<evidence type="ECO:0000256" key="9">
    <source>
        <dbReference type="ARBA" id="ARBA00023125"/>
    </source>
</evidence>
<evidence type="ECO:0000256" key="3">
    <source>
        <dbReference type="ARBA" id="ARBA00022448"/>
    </source>
</evidence>
<evidence type="ECO:0000259" key="15">
    <source>
        <dbReference type="PROSITE" id="PS50110"/>
    </source>
</evidence>
<dbReference type="InterPro" id="IPR001867">
    <property type="entry name" value="OmpR/PhoB-type_DNA-bd"/>
</dbReference>
<keyword evidence="10" id="KW-0010">Activator</keyword>
<dbReference type="PANTHER" id="PTHR48111">
    <property type="entry name" value="REGULATOR OF RPOS"/>
    <property type="match status" value="1"/>
</dbReference>
<dbReference type="EMBL" id="CP003060">
    <property type="protein sequence ID" value="AEP30909.1"/>
    <property type="molecule type" value="Genomic_DNA"/>
</dbReference>
<feature type="modified residue" description="4-aspartylphosphate" evidence="13">
    <location>
        <position position="59"/>
    </location>
</feature>
<feature type="DNA-binding region" description="OmpR/PhoB-type" evidence="14">
    <location>
        <begin position="135"/>
        <end position="233"/>
    </location>
</feature>
<evidence type="ECO:0000259" key="16">
    <source>
        <dbReference type="PROSITE" id="PS51755"/>
    </source>
</evidence>
<dbReference type="CDD" id="cd17618">
    <property type="entry name" value="REC_OmpR_PhoB"/>
    <property type="match status" value="1"/>
</dbReference>
<keyword evidence="7" id="KW-0902">Two-component regulatory system</keyword>